<keyword evidence="1" id="KW-1133">Transmembrane helix</keyword>
<comment type="caution">
    <text evidence="2">The sequence shown here is derived from an EMBL/GenBank/DDBJ whole genome shotgun (WGS) entry which is preliminary data.</text>
</comment>
<dbReference type="EMBL" id="JAEPRB010000209">
    <property type="protein sequence ID" value="KAG2218814.1"/>
    <property type="molecule type" value="Genomic_DNA"/>
</dbReference>
<proteinExistence type="predicted"/>
<dbReference type="PANTHER" id="PTHR28251">
    <property type="entry name" value="V-TYPE ATPASE ASSEMBLY FACTOR PKR1"/>
    <property type="match status" value="1"/>
</dbReference>
<feature type="transmembrane region" description="Helical" evidence="1">
    <location>
        <begin position="59"/>
        <end position="78"/>
    </location>
</feature>
<feature type="non-terminal residue" evidence="2">
    <location>
        <position position="93"/>
    </location>
</feature>
<organism evidence="2 3">
    <name type="scientific">Circinella minor</name>
    <dbReference type="NCBI Taxonomy" id="1195481"/>
    <lineage>
        <taxon>Eukaryota</taxon>
        <taxon>Fungi</taxon>
        <taxon>Fungi incertae sedis</taxon>
        <taxon>Mucoromycota</taxon>
        <taxon>Mucoromycotina</taxon>
        <taxon>Mucoromycetes</taxon>
        <taxon>Mucorales</taxon>
        <taxon>Lichtheimiaceae</taxon>
        <taxon>Circinella</taxon>
    </lineage>
</organism>
<keyword evidence="3" id="KW-1185">Reference proteome</keyword>
<dbReference type="OrthoDB" id="9626941at2759"/>
<dbReference type="InterPro" id="IPR013945">
    <property type="entry name" value="Pkr1"/>
</dbReference>
<dbReference type="PANTHER" id="PTHR28251:SF1">
    <property type="entry name" value="V-TYPE ATPASE ASSEMBLY FACTOR PKR1"/>
    <property type="match status" value="1"/>
</dbReference>
<dbReference type="Pfam" id="PF08636">
    <property type="entry name" value="Pkr1"/>
    <property type="match status" value="1"/>
</dbReference>
<evidence type="ECO:0000313" key="2">
    <source>
        <dbReference type="EMBL" id="KAG2218814.1"/>
    </source>
</evidence>
<sequence>ISRKINITHTMSGIVDDIVQSIMTPGYTATGVIKLMFYAFYLLFATLTVMIFLSGGNLHVIALLVLSICLFLTIRWFIAEMDRIKAQEQAKKD</sequence>
<dbReference type="GO" id="GO:0070072">
    <property type="term" value="P:vacuolar proton-transporting V-type ATPase complex assembly"/>
    <property type="evidence" value="ECO:0007669"/>
    <property type="project" value="InterPro"/>
</dbReference>
<dbReference type="GO" id="GO:0005789">
    <property type="term" value="C:endoplasmic reticulum membrane"/>
    <property type="evidence" value="ECO:0007669"/>
    <property type="project" value="TreeGrafter"/>
</dbReference>
<reference evidence="2 3" key="1">
    <citation type="submission" date="2020-12" db="EMBL/GenBank/DDBJ databases">
        <title>Metabolic potential, ecology and presence of endohyphal bacteria is reflected in genomic diversity of Mucoromycotina.</title>
        <authorList>
            <person name="Muszewska A."/>
            <person name="Okrasinska A."/>
            <person name="Steczkiewicz K."/>
            <person name="Drgas O."/>
            <person name="Orlowska M."/>
            <person name="Perlinska-Lenart U."/>
            <person name="Aleksandrzak-Piekarczyk T."/>
            <person name="Szatraj K."/>
            <person name="Zielenkiewicz U."/>
            <person name="Pilsyk S."/>
            <person name="Malc E."/>
            <person name="Mieczkowski P."/>
            <person name="Kruszewska J.S."/>
            <person name="Biernat P."/>
            <person name="Pawlowska J."/>
        </authorList>
    </citation>
    <scope>NUCLEOTIDE SEQUENCE [LARGE SCALE GENOMIC DNA]</scope>
    <source>
        <strain evidence="2 3">CBS 142.35</strain>
    </source>
</reference>
<name>A0A8H7VLB2_9FUNG</name>
<feature type="transmembrane region" description="Helical" evidence="1">
    <location>
        <begin position="35"/>
        <end position="53"/>
    </location>
</feature>
<protein>
    <submittedName>
        <fullName evidence="2">Uncharacterized protein</fullName>
    </submittedName>
</protein>
<evidence type="ECO:0000256" key="1">
    <source>
        <dbReference type="SAM" id="Phobius"/>
    </source>
</evidence>
<gene>
    <name evidence="2" type="ORF">INT45_005461</name>
</gene>
<keyword evidence="1" id="KW-0472">Membrane</keyword>
<dbReference type="Proteomes" id="UP000646827">
    <property type="component" value="Unassembled WGS sequence"/>
</dbReference>
<accession>A0A8H7VLB2</accession>
<evidence type="ECO:0000313" key="3">
    <source>
        <dbReference type="Proteomes" id="UP000646827"/>
    </source>
</evidence>
<keyword evidence="1" id="KW-0812">Transmembrane</keyword>
<dbReference type="AlphaFoldDB" id="A0A8H7VLB2"/>